<dbReference type="InterPro" id="IPR029039">
    <property type="entry name" value="Flavoprotein-like_sf"/>
</dbReference>
<dbReference type="SUPFAM" id="SSF52218">
    <property type="entry name" value="Flavoproteins"/>
    <property type="match status" value="1"/>
</dbReference>
<dbReference type="PROSITE" id="PS50902">
    <property type="entry name" value="FLAVODOXIN_LIKE"/>
    <property type="match status" value="1"/>
</dbReference>
<dbReference type="PANTHER" id="PTHR30546:SF23">
    <property type="entry name" value="FLAVOPROTEIN-LIKE PROTEIN YCP4-RELATED"/>
    <property type="match status" value="1"/>
</dbReference>
<name>A0ABS5YUT2_9ACTN</name>
<evidence type="ECO:0000313" key="3">
    <source>
        <dbReference type="Proteomes" id="UP001519654"/>
    </source>
</evidence>
<protein>
    <recommendedName>
        <fullName evidence="1">Flavodoxin-like domain-containing protein</fullName>
    </recommendedName>
</protein>
<accession>A0ABS5YUT2</accession>
<dbReference type="RefSeq" id="WP_215791427.1">
    <property type="nucleotide sequence ID" value="NZ_JAHKKG010000008.1"/>
</dbReference>
<dbReference type="EMBL" id="JAHKKG010000008">
    <property type="protein sequence ID" value="MBU2667175.1"/>
    <property type="molecule type" value="Genomic_DNA"/>
</dbReference>
<keyword evidence="3" id="KW-1185">Reference proteome</keyword>
<feature type="domain" description="Flavodoxin-like" evidence="1">
    <location>
        <begin position="4"/>
        <end position="114"/>
    </location>
</feature>
<dbReference type="InterPro" id="IPR008254">
    <property type="entry name" value="Flavodoxin/NO_synth"/>
</dbReference>
<evidence type="ECO:0000259" key="1">
    <source>
        <dbReference type="PROSITE" id="PS50902"/>
    </source>
</evidence>
<dbReference type="Proteomes" id="UP001519654">
    <property type="component" value="Unassembled WGS sequence"/>
</dbReference>
<dbReference type="Pfam" id="PF00258">
    <property type="entry name" value="Flavodoxin_1"/>
    <property type="match status" value="1"/>
</dbReference>
<gene>
    <name evidence="2" type="ORF">KOI35_27070</name>
</gene>
<reference evidence="2 3" key="1">
    <citation type="submission" date="2021-06" db="EMBL/GenBank/DDBJ databases">
        <title>Actinoplanes lichenicola sp. nov., and Actinoplanes ovalisporus sp. nov., isolated from lichen in Thailand.</title>
        <authorList>
            <person name="Saeng-In P."/>
            <person name="Kanchanasin P."/>
            <person name="Yuki M."/>
            <person name="Kudo T."/>
            <person name="Ohkuma M."/>
            <person name="Phongsopitanun W."/>
            <person name="Tanasupawat S."/>
        </authorList>
    </citation>
    <scope>NUCLEOTIDE SEQUENCE [LARGE SCALE GENOMIC DNA]</scope>
    <source>
        <strain evidence="2 3">NBRC 110975</strain>
    </source>
</reference>
<dbReference type="Gene3D" id="3.40.50.360">
    <property type="match status" value="1"/>
</dbReference>
<dbReference type="PANTHER" id="PTHR30546">
    <property type="entry name" value="FLAVODOXIN-RELATED PROTEIN WRBA-RELATED"/>
    <property type="match status" value="1"/>
</dbReference>
<organism evidence="2 3">
    <name type="scientific">Paractinoplanes bogorensis</name>
    <dbReference type="NCBI Taxonomy" id="1610840"/>
    <lineage>
        <taxon>Bacteria</taxon>
        <taxon>Bacillati</taxon>
        <taxon>Actinomycetota</taxon>
        <taxon>Actinomycetes</taxon>
        <taxon>Micromonosporales</taxon>
        <taxon>Micromonosporaceae</taxon>
        <taxon>Paractinoplanes</taxon>
    </lineage>
</organism>
<evidence type="ECO:0000313" key="2">
    <source>
        <dbReference type="EMBL" id="MBU2667175.1"/>
    </source>
</evidence>
<comment type="caution">
    <text evidence="2">The sequence shown here is derived from an EMBL/GenBank/DDBJ whole genome shotgun (WGS) entry which is preliminary data.</text>
</comment>
<proteinExistence type="predicted"/>
<sequence length="114" mass="12018">MARVLVLYHSIYGHIETMAHAVAEGASGVAGASVTLKRVPETMSPEAFAAIGGRSDQPAPIADPAELADYDALIFGTGTRFGNMTGERRPSELELGMADFQGRHVTRIATALFG</sequence>